<proteinExistence type="inferred from homology"/>
<dbReference type="Gene3D" id="1.25.40.570">
    <property type="match status" value="1"/>
</dbReference>
<organism evidence="9 10">
    <name type="scientific">Basidiobolus ranarum</name>
    <dbReference type="NCBI Taxonomy" id="34480"/>
    <lineage>
        <taxon>Eukaryota</taxon>
        <taxon>Fungi</taxon>
        <taxon>Fungi incertae sedis</taxon>
        <taxon>Zoopagomycota</taxon>
        <taxon>Entomophthoromycotina</taxon>
        <taxon>Basidiobolomycetes</taxon>
        <taxon>Basidiobolales</taxon>
        <taxon>Basidiobolaceae</taxon>
        <taxon>Basidiobolus</taxon>
    </lineage>
</organism>
<dbReference type="InterPro" id="IPR000717">
    <property type="entry name" value="PCI_dom"/>
</dbReference>
<sequence>MEESLPKRIKTDKALVQQVNNLDLDTYLVNYKGHTRFERLLFIADRCPPLQVEAYKQALKEIQANSSDTNKYLETLTKLNKVLVNLGEEVLVQDTAWIEATNKKNKLRAERLEAELKNYKNNLIKESIRMGHKDLGDYFYHCGDLTTAFKCYSRTRDYCTTSKHVVNMCMSVIQVSIEMRNFNHVQSFVSKAEASPETQEQSLIQAKLHCSSGLAYLDSGRYKMAAKCFLDTSFELGSNYNEIITPNDIAVYGGLCALATFDRMDLKTKVIANTEFKEFLELEPHIRELIHGFYNSKYALCLEIMNKWKNDFLLDIYLHNHVEILYHLIKKKAMVQYVIPFQSVNLHKMAASFSTDVTSLELEIVSLITNNDIQARIDSHNKVIESPG</sequence>
<dbReference type="SUPFAM" id="SSF46785">
    <property type="entry name" value="Winged helix' DNA-binding domain"/>
    <property type="match status" value="1"/>
</dbReference>
<accession>A0ABR2WZ15</accession>
<keyword evidence="7" id="KW-0175">Coiled coil</keyword>
<evidence type="ECO:0000256" key="3">
    <source>
        <dbReference type="ARBA" id="ARBA00008793"/>
    </source>
</evidence>
<evidence type="ECO:0000256" key="1">
    <source>
        <dbReference type="ARBA" id="ARBA00004123"/>
    </source>
</evidence>
<evidence type="ECO:0000313" key="9">
    <source>
        <dbReference type="EMBL" id="KAK9766770.1"/>
    </source>
</evidence>
<comment type="caution">
    <text evidence="9">The sequence shown here is derived from an EMBL/GenBank/DDBJ whole genome shotgun (WGS) entry which is preliminary data.</text>
</comment>
<dbReference type="InterPro" id="IPR045135">
    <property type="entry name" value="Rpn7_N"/>
</dbReference>
<dbReference type="EMBL" id="JASJQH010000126">
    <property type="protein sequence ID" value="KAK9766770.1"/>
    <property type="molecule type" value="Genomic_DNA"/>
</dbReference>
<keyword evidence="5" id="KW-0736">Signalosome</keyword>
<name>A0ABR2WZ15_9FUNG</name>
<evidence type="ECO:0000313" key="10">
    <source>
        <dbReference type="Proteomes" id="UP001479436"/>
    </source>
</evidence>
<feature type="coiled-coil region" evidence="7">
    <location>
        <begin position="102"/>
        <end position="129"/>
    </location>
</feature>
<keyword evidence="4" id="KW-0963">Cytoplasm</keyword>
<keyword evidence="10" id="KW-1185">Reference proteome</keyword>
<evidence type="ECO:0000256" key="2">
    <source>
        <dbReference type="ARBA" id="ARBA00004496"/>
    </source>
</evidence>
<gene>
    <name evidence="9" type="ORF">K7432_003909</name>
</gene>
<comment type="subcellular location">
    <subcellularLocation>
        <location evidence="2">Cytoplasm</location>
    </subcellularLocation>
    <subcellularLocation>
        <location evidence="1">Nucleus</location>
    </subcellularLocation>
</comment>
<keyword evidence="6" id="KW-0539">Nucleus</keyword>
<evidence type="ECO:0000256" key="5">
    <source>
        <dbReference type="ARBA" id="ARBA00022790"/>
    </source>
</evidence>
<dbReference type="Pfam" id="PF01399">
    <property type="entry name" value="PCI"/>
    <property type="match status" value="1"/>
</dbReference>
<evidence type="ECO:0000256" key="7">
    <source>
        <dbReference type="SAM" id="Coils"/>
    </source>
</evidence>
<comment type="similarity">
    <text evidence="3">Belongs to the CSN1 family.</text>
</comment>
<dbReference type="Pfam" id="PF10602">
    <property type="entry name" value="RPN7"/>
    <property type="match status" value="1"/>
</dbReference>
<evidence type="ECO:0000256" key="6">
    <source>
        <dbReference type="ARBA" id="ARBA00023242"/>
    </source>
</evidence>
<evidence type="ECO:0000259" key="8">
    <source>
        <dbReference type="PROSITE" id="PS50250"/>
    </source>
</evidence>
<dbReference type="InterPro" id="IPR036390">
    <property type="entry name" value="WH_DNA-bd_sf"/>
</dbReference>
<dbReference type="PANTHER" id="PTHR14145">
    <property type="entry name" value="26S PROTESOME SUBUNIT 6"/>
    <property type="match status" value="1"/>
</dbReference>
<feature type="domain" description="PCI" evidence="8">
    <location>
        <begin position="221"/>
        <end position="388"/>
    </location>
</feature>
<dbReference type="InterPro" id="IPR019585">
    <property type="entry name" value="Rpn7/CSN1"/>
</dbReference>
<reference evidence="9 10" key="1">
    <citation type="submission" date="2023-04" db="EMBL/GenBank/DDBJ databases">
        <title>Genome of Basidiobolus ranarum AG-B5.</title>
        <authorList>
            <person name="Stajich J.E."/>
            <person name="Carter-House D."/>
            <person name="Gryganskyi A."/>
        </authorList>
    </citation>
    <scope>NUCLEOTIDE SEQUENCE [LARGE SCALE GENOMIC DNA]</scope>
    <source>
        <strain evidence="9 10">AG-B5</strain>
    </source>
</reference>
<dbReference type="PANTHER" id="PTHR14145:SF2">
    <property type="entry name" value="COP9 SIGNALOSOME COMPLEX SUBUNIT 1"/>
    <property type="match status" value="1"/>
</dbReference>
<evidence type="ECO:0000256" key="4">
    <source>
        <dbReference type="ARBA" id="ARBA00022490"/>
    </source>
</evidence>
<protein>
    <recommendedName>
        <fullName evidence="8">PCI domain-containing protein</fullName>
    </recommendedName>
</protein>
<dbReference type="Proteomes" id="UP001479436">
    <property type="component" value="Unassembled WGS sequence"/>
</dbReference>
<dbReference type="PROSITE" id="PS50250">
    <property type="entry name" value="PCI"/>
    <property type="match status" value="1"/>
</dbReference>